<feature type="region of interest" description="Disordered" evidence="1">
    <location>
        <begin position="1"/>
        <end position="59"/>
    </location>
</feature>
<dbReference type="AlphaFoldDB" id="A0A9D4S6S0"/>
<evidence type="ECO:0000313" key="2">
    <source>
        <dbReference type="EMBL" id="KAH3892558.1"/>
    </source>
</evidence>
<organism evidence="2 3">
    <name type="scientific">Dreissena polymorpha</name>
    <name type="common">Zebra mussel</name>
    <name type="synonym">Mytilus polymorpha</name>
    <dbReference type="NCBI Taxonomy" id="45954"/>
    <lineage>
        <taxon>Eukaryota</taxon>
        <taxon>Metazoa</taxon>
        <taxon>Spiralia</taxon>
        <taxon>Lophotrochozoa</taxon>
        <taxon>Mollusca</taxon>
        <taxon>Bivalvia</taxon>
        <taxon>Autobranchia</taxon>
        <taxon>Heteroconchia</taxon>
        <taxon>Euheterodonta</taxon>
        <taxon>Imparidentia</taxon>
        <taxon>Neoheterodontei</taxon>
        <taxon>Myida</taxon>
        <taxon>Dreissenoidea</taxon>
        <taxon>Dreissenidae</taxon>
        <taxon>Dreissena</taxon>
    </lineage>
</organism>
<reference evidence="2" key="1">
    <citation type="journal article" date="2019" name="bioRxiv">
        <title>The Genome of the Zebra Mussel, Dreissena polymorpha: A Resource for Invasive Species Research.</title>
        <authorList>
            <person name="McCartney M.A."/>
            <person name="Auch B."/>
            <person name="Kono T."/>
            <person name="Mallez S."/>
            <person name="Zhang Y."/>
            <person name="Obille A."/>
            <person name="Becker A."/>
            <person name="Abrahante J.E."/>
            <person name="Garbe J."/>
            <person name="Badalamenti J.P."/>
            <person name="Herman A."/>
            <person name="Mangelson H."/>
            <person name="Liachko I."/>
            <person name="Sullivan S."/>
            <person name="Sone E.D."/>
            <person name="Koren S."/>
            <person name="Silverstein K.A.T."/>
            <person name="Beckman K.B."/>
            <person name="Gohl D.M."/>
        </authorList>
    </citation>
    <scope>NUCLEOTIDE SEQUENCE</scope>
    <source>
        <strain evidence="2">Duluth1</strain>
        <tissue evidence="2">Whole animal</tissue>
    </source>
</reference>
<dbReference type="EMBL" id="JAIWYP010000001">
    <property type="protein sequence ID" value="KAH3892558.1"/>
    <property type="molecule type" value="Genomic_DNA"/>
</dbReference>
<sequence length="59" mass="6265">MGTIAAPVRGYFRRTSSPPPPQIGFQNKTPLSSQRAISDIEDAPPPVPATCSSSPITRN</sequence>
<protein>
    <submittedName>
        <fullName evidence="2">Uncharacterized protein</fullName>
    </submittedName>
</protein>
<keyword evidence="3" id="KW-1185">Reference proteome</keyword>
<comment type="caution">
    <text evidence="2">The sequence shown here is derived from an EMBL/GenBank/DDBJ whole genome shotgun (WGS) entry which is preliminary data.</text>
</comment>
<dbReference type="Proteomes" id="UP000828390">
    <property type="component" value="Unassembled WGS sequence"/>
</dbReference>
<evidence type="ECO:0000313" key="3">
    <source>
        <dbReference type="Proteomes" id="UP000828390"/>
    </source>
</evidence>
<name>A0A9D4S6S0_DREPO</name>
<evidence type="ECO:0000256" key="1">
    <source>
        <dbReference type="SAM" id="MobiDB-lite"/>
    </source>
</evidence>
<reference evidence="2" key="2">
    <citation type="submission" date="2020-11" db="EMBL/GenBank/DDBJ databases">
        <authorList>
            <person name="McCartney M.A."/>
            <person name="Auch B."/>
            <person name="Kono T."/>
            <person name="Mallez S."/>
            <person name="Becker A."/>
            <person name="Gohl D.M."/>
            <person name="Silverstein K.A.T."/>
            <person name="Koren S."/>
            <person name="Bechman K.B."/>
            <person name="Herman A."/>
            <person name="Abrahante J.E."/>
            <person name="Garbe J."/>
        </authorList>
    </citation>
    <scope>NUCLEOTIDE SEQUENCE</scope>
    <source>
        <strain evidence="2">Duluth1</strain>
        <tissue evidence="2">Whole animal</tissue>
    </source>
</reference>
<gene>
    <name evidence="2" type="ORF">DPMN_016677</name>
</gene>
<accession>A0A9D4S6S0</accession>
<feature type="compositionally biased region" description="Polar residues" evidence="1">
    <location>
        <begin position="50"/>
        <end position="59"/>
    </location>
</feature>
<feature type="compositionally biased region" description="Polar residues" evidence="1">
    <location>
        <begin position="24"/>
        <end position="36"/>
    </location>
</feature>
<proteinExistence type="predicted"/>